<evidence type="ECO:0000313" key="2">
    <source>
        <dbReference type="Proteomes" id="UP000249364"/>
    </source>
</evidence>
<gene>
    <name evidence="1" type="ORF">LY56_00241</name>
</gene>
<protein>
    <submittedName>
        <fullName evidence="1">Uncharacterized protein</fullName>
    </submittedName>
</protein>
<keyword evidence="2" id="KW-1185">Reference proteome</keyword>
<proteinExistence type="predicted"/>
<dbReference type="EMBL" id="QKZQ01000001">
    <property type="protein sequence ID" value="PZX48093.1"/>
    <property type="molecule type" value="Genomic_DNA"/>
</dbReference>
<name>A0A2W7QIE8_9RHOB</name>
<sequence length="81" mass="9588">MRQPHDKHKKLCILIMQLHSLVLNPRTLFMLTVKVSPPASTVSLFMKRRPALAFCKTFDSRNRDRAKQVFGQRQRGRNFRH</sequence>
<reference evidence="1 2" key="1">
    <citation type="submission" date="2018-06" db="EMBL/GenBank/DDBJ databases">
        <title>Genomic Encyclopedia of Archaeal and Bacterial Type Strains, Phase II (KMG-II): from individual species to whole genera.</title>
        <authorList>
            <person name="Goeker M."/>
        </authorList>
    </citation>
    <scope>NUCLEOTIDE SEQUENCE [LARGE SCALE GENOMIC DNA]</scope>
    <source>
        <strain evidence="1 2">DSM 13087</strain>
    </source>
</reference>
<accession>A0A2W7QIE8</accession>
<dbReference type="AlphaFoldDB" id="A0A2W7QIE8"/>
<evidence type="ECO:0000313" key="1">
    <source>
        <dbReference type="EMBL" id="PZX48093.1"/>
    </source>
</evidence>
<organism evidence="1 2">
    <name type="scientific">Roseinatronobacter thiooxidans</name>
    <dbReference type="NCBI Taxonomy" id="121821"/>
    <lineage>
        <taxon>Bacteria</taxon>
        <taxon>Pseudomonadati</taxon>
        <taxon>Pseudomonadota</taxon>
        <taxon>Alphaproteobacteria</taxon>
        <taxon>Rhodobacterales</taxon>
        <taxon>Paracoccaceae</taxon>
        <taxon>Roseinatronobacter</taxon>
    </lineage>
</organism>
<comment type="caution">
    <text evidence="1">The sequence shown here is derived from an EMBL/GenBank/DDBJ whole genome shotgun (WGS) entry which is preliminary data.</text>
</comment>
<dbReference type="Proteomes" id="UP000249364">
    <property type="component" value="Unassembled WGS sequence"/>
</dbReference>